<feature type="domain" description="Reverse transcriptase" evidence="2">
    <location>
        <begin position="320"/>
        <end position="394"/>
    </location>
</feature>
<protein>
    <recommendedName>
        <fullName evidence="2">Reverse transcriptase domain-containing protein</fullName>
    </recommendedName>
</protein>
<dbReference type="SUPFAM" id="SSF56672">
    <property type="entry name" value="DNA/RNA polymerases"/>
    <property type="match status" value="1"/>
</dbReference>
<name>A0A388K630_CHABU</name>
<feature type="region of interest" description="Disordered" evidence="1">
    <location>
        <begin position="58"/>
        <end position="291"/>
    </location>
</feature>
<feature type="compositionally biased region" description="Basic and acidic residues" evidence="1">
    <location>
        <begin position="273"/>
        <end position="291"/>
    </location>
</feature>
<evidence type="ECO:0000313" key="3">
    <source>
        <dbReference type="EMBL" id="GBG65476.1"/>
    </source>
</evidence>
<keyword evidence="4" id="KW-1185">Reference proteome</keyword>
<evidence type="ECO:0000313" key="4">
    <source>
        <dbReference type="Proteomes" id="UP000265515"/>
    </source>
</evidence>
<evidence type="ECO:0000256" key="1">
    <source>
        <dbReference type="SAM" id="MobiDB-lite"/>
    </source>
</evidence>
<dbReference type="InterPro" id="IPR053134">
    <property type="entry name" value="RNA-dir_DNA_polymerase"/>
</dbReference>
<dbReference type="OrthoDB" id="9626004at2759"/>
<dbReference type="Gene3D" id="3.30.70.270">
    <property type="match status" value="1"/>
</dbReference>
<comment type="caution">
    <text evidence="3">The sequence shown here is derived from an EMBL/GenBank/DDBJ whole genome shotgun (WGS) entry which is preliminary data.</text>
</comment>
<organism evidence="3 4">
    <name type="scientific">Chara braunii</name>
    <name type="common">Braun's stonewort</name>
    <dbReference type="NCBI Taxonomy" id="69332"/>
    <lineage>
        <taxon>Eukaryota</taxon>
        <taxon>Viridiplantae</taxon>
        <taxon>Streptophyta</taxon>
        <taxon>Charophyceae</taxon>
        <taxon>Charales</taxon>
        <taxon>Characeae</taxon>
        <taxon>Chara</taxon>
    </lineage>
</organism>
<proteinExistence type="predicted"/>
<accession>A0A388K630</accession>
<dbReference type="CDD" id="cd01647">
    <property type="entry name" value="RT_LTR"/>
    <property type="match status" value="1"/>
</dbReference>
<dbReference type="FunFam" id="3.30.70.270:FF:000003">
    <property type="entry name" value="Transposon Ty3-G Gag-Pol polyprotein"/>
    <property type="match status" value="1"/>
</dbReference>
<dbReference type="InterPro" id="IPR043502">
    <property type="entry name" value="DNA/RNA_pol_sf"/>
</dbReference>
<reference evidence="3 4" key="1">
    <citation type="journal article" date="2018" name="Cell">
        <title>The Chara Genome: Secondary Complexity and Implications for Plant Terrestrialization.</title>
        <authorList>
            <person name="Nishiyama T."/>
            <person name="Sakayama H."/>
            <person name="Vries J.D."/>
            <person name="Buschmann H."/>
            <person name="Saint-Marcoux D."/>
            <person name="Ullrich K.K."/>
            <person name="Haas F.B."/>
            <person name="Vanderstraeten L."/>
            <person name="Becker D."/>
            <person name="Lang D."/>
            <person name="Vosolsobe S."/>
            <person name="Rombauts S."/>
            <person name="Wilhelmsson P.K.I."/>
            <person name="Janitza P."/>
            <person name="Kern R."/>
            <person name="Heyl A."/>
            <person name="Rumpler F."/>
            <person name="Villalobos L.I.A.C."/>
            <person name="Clay J.M."/>
            <person name="Skokan R."/>
            <person name="Toyoda A."/>
            <person name="Suzuki Y."/>
            <person name="Kagoshima H."/>
            <person name="Schijlen E."/>
            <person name="Tajeshwar N."/>
            <person name="Catarino B."/>
            <person name="Hetherington A.J."/>
            <person name="Saltykova A."/>
            <person name="Bonnot C."/>
            <person name="Breuninger H."/>
            <person name="Symeonidi A."/>
            <person name="Radhakrishnan G.V."/>
            <person name="Van Nieuwerburgh F."/>
            <person name="Deforce D."/>
            <person name="Chang C."/>
            <person name="Karol K.G."/>
            <person name="Hedrich R."/>
            <person name="Ulvskov P."/>
            <person name="Glockner G."/>
            <person name="Delwiche C.F."/>
            <person name="Petrasek J."/>
            <person name="Van de Peer Y."/>
            <person name="Friml J."/>
            <person name="Beilby M."/>
            <person name="Dolan L."/>
            <person name="Kohara Y."/>
            <person name="Sugano S."/>
            <person name="Fujiyama A."/>
            <person name="Delaux P.-M."/>
            <person name="Quint M."/>
            <person name="TheiBen G."/>
            <person name="Hagemann M."/>
            <person name="Harholt J."/>
            <person name="Dunand C."/>
            <person name="Zachgo S."/>
            <person name="Langdale J."/>
            <person name="Maumus F."/>
            <person name="Straeten D.V.D."/>
            <person name="Gould S.B."/>
            <person name="Rensing S.A."/>
        </authorList>
    </citation>
    <scope>NUCLEOTIDE SEQUENCE [LARGE SCALE GENOMIC DNA]</scope>
    <source>
        <strain evidence="3 4">S276</strain>
    </source>
</reference>
<gene>
    <name evidence="3" type="ORF">CBR_g51071</name>
</gene>
<evidence type="ECO:0000259" key="2">
    <source>
        <dbReference type="Pfam" id="PF00078"/>
    </source>
</evidence>
<feature type="compositionally biased region" description="Low complexity" evidence="1">
    <location>
        <begin position="76"/>
        <end position="150"/>
    </location>
</feature>
<feature type="compositionally biased region" description="Basic and acidic residues" evidence="1">
    <location>
        <begin position="202"/>
        <end position="232"/>
    </location>
</feature>
<dbReference type="Proteomes" id="UP000265515">
    <property type="component" value="Unassembled WGS sequence"/>
</dbReference>
<dbReference type="EMBL" id="BFEA01000062">
    <property type="protein sequence ID" value="GBG65476.1"/>
    <property type="molecule type" value="Genomic_DNA"/>
</dbReference>
<dbReference type="AlphaFoldDB" id="A0A388K630"/>
<dbReference type="Pfam" id="PF00078">
    <property type="entry name" value="RVT_1"/>
    <property type="match status" value="1"/>
</dbReference>
<feature type="compositionally biased region" description="Low complexity" evidence="1">
    <location>
        <begin position="172"/>
        <end position="188"/>
    </location>
</feature>
<dbReference type="PANTHER" id="PTHR24559:SF444">
    <property type="entry name" value="REVERSE TRANSCRIPTASE DOMAIN-CONTAINING PROTEIN"/>
    <property type="match status" value="1"/>
</dbReference>
<dbReference type="Gramene" id="GBG65476">
    <property type="protein sequence ID" value="GBG65476"/>
    <property type="gene ID" value="CBR_g51071"/>
</dbReference>
<dbReference type="InterPro" id="IPR043128">
    <property type="entry name" value="Rev_trsase/Diguanyl_cyclase"/>
</dbReference>
<dbReference type="PANTHER" id="PTHR24559">
    <property type="entry name" value="TRANSPOSON TY3-I GAG-POL POLYPROTEIN"/>
    <property type="match status" value="1"/>
</dbReference>
<sequence length="432" mass="47710">MADDILNIIWELEEWPDPQLESCIDWTRAHGMMSTSYALFAEGRNLRYKLEERLMGDDDKEDENWQENGAQEDKVNSGVNTDNNNNNDYNNNSDSDNDNNNGLSDNNNDNNNINNNNDFNNNNNKDSNNGHSDNDVSINNNNNNVNNYINNDEDYNSSDDHGSSDAVGIGADNNNNADGDNNNNNCDDGGSGDGGGSDDGDRDVGIGDDNRDGDDNNNNRDGDDNNNNRDGDDNNNNYEDGGNDDSGGRGDDGSSNDHGSSMEDSISTTGKKAHADEVGSVVDTDKRKKELQDRLQQEQALLAKLERQEAAELEAATDASRSTFQTEMHRIFRPYLDKFMVVYLDDILIFSRTARERTEHLALVLQSLRDSQYKINREKSSFGVSSVIYLGHVISGDGLAHEAAKIVVVQFGLCLLFASSYASMGVYEIVCV</sequence>
<dbReference type="InterPro" id="IPR000477">
    <property type="entry name" value="RT_dom"/>
</dbReference>